<dbReference type="GO" id="GO:0055085">
    <property type="term" value="P:transmembrane transport"/>
    <property type="evidence" value="ECO:0007669"/>
    <property type="project" value="InterPro"/>
</dbReference>
<name>A0A1Y1HZD0_KLENI</name>
<dbReference type="OrthoDB" id="6500128at2759"/>
<dbReference type="InterPro" id="IPR050334">
    <property type="entry name" value="Molybdenum_import_ModC"/>
</dbReference>
<feature type="domain" description="ABC transporter" evidence="4">
    <location>
        <begin position="22"/>
        <end position="247"/>
    </location>
</feature>
<dbReference type="STRING" id="105231.A0A1Y1HZD0"/>
<dbReference type="PANTHER" id="PTHR43514:SF4">
    <property type="entry name" value="ABC TRANSPORTER I FAMILY MEMBER 10"/>
    <property type="match status" value="1"/>
</dbReference>
<dbReference type="GO" id="GO:0016887">
    <property type="term" value="F:ATP hydrolysis activity"/>
    <property type="evidence" value="ECO:0007669"/>
    <property type="project" value="InterPro"/>
</dbReference>
<evidence type="ECO:0000259" key="4">
    <source>
        <dbReference type="PROSITE" id="PS50893"/>
    </source>
</evidence>
<keyword evidence="2" id="KW-0547">Nucleotide-binding</keyword>
<sequence length="249" mass="27190">MQTSAKWRTPGQAELQEEDLAIDVRDVTLSLESASRDRVQILKGATLAVPRGELWMLLGPNGCGKSTLLKALAGLLDHSGGELRIAQPCSFVFQNPDHQVVMPTAGADVAFGLGRMHLPEDEVKRRVQESLEIVGMGDYTRRSVQTLSGGQKQRVAIAGALAERSQVLLLDELTTFLDEEDQIGVLEAVKNVVSMQSGVTALWVTHRLEELPFADGAAYMHDGKVVMHGNPGKIERYIGRLQKQALALR</sequence>
<dbReference type="InterPro" id="IPR003593">
    <property type="entry name" value="AAA+_ATPase"/>
</dbReference>
<dbReference type="PROSITE" id="PS50893">
    <property type="entry name" value="ABC_TRANSPORTER_2"/>
    <property type="match status" value="1"/>
</dbReference>
<dbReference type="CDD" id="cd03225">
    <property type="entry name" value="ABC_cobalt_CbiO_domain1"/>
    <property type="match status" value="1"/>
</dbReference>
<evidence type="ECO:0000313" key="5">
    <source>
        <dbReference type="EMBL" id="GAQ82549.1"/>
    </source>
</evidence>
<dbReference type="EMBL" id="DF237064">
    <property type="protein sequence ID" value="GAQ82549.1"/>
    <property type="molecule type" value="Genomic_DNA"/>
</dbReference>
<dbReference type="GO" id="GO:0005524">
    <property type="term" value="F:ATP binding"/>
    <property type="evidence" value="ECO:0007669"/>
    <property type="project" value="UniProtKB-KW"/>
</dbReference>
<gene>
    <name evidence="5" type="ORF">KFL_001150100</name>
</gene>
<dbReference type="GO" id="GO:0016020">
    <property type="term" value="C:membrane"/>
    <property type="evidence" value="ECO:0007669"/>
    <property type="project" value="InterPro"/>
</dbReference>
<dbReference type="Gene3D" id="3.40.50.300">
    <property type="entry name" value="P-loop containing nucleotide triphosphate hydrolases"/>
    <property type="match status" value="1"/>
</dbReference>
<dbReference type="InterPro" id="IPR027417">
    <property type="entry name" value="P-loop_NTPase"/>
</dbReference>
<dbReference type="Proteomes" id="UP000054558">
    <property type="component" value="Unassembled WGS sequence"/>
</dbReference>
<evidence type="ECO:0000256" key="1">
    <source>
        <dbReference type="ARBA" id="ARBA00022448"/>
    </source>
</evidence>
<protein>
    <submittedName>
        <fullName evidence="5">ABC transporter family protein</fullName>
    </submittedName>
</protein>
<dbReference type="AlphaFoldDB" id="A0A1Y1HZD0"/>
<reference evidence="5 6" key="1">
    <citation type="journal article" date="2014" name="Nat. Commun.">
        <title>Klebsormidium flaccidum genome reveals primary factors for plant terrestrial adaptation.</title>
        <authorList>
            <person name="Hori K."/>
            <person name="Maruyama F."/>
            <person name="Fujisawa T."/>
            <person name="Togashi T."/>
            <person name="Yamamoto N."/>
            <person name="Seo M."/>
            <person name="Sato S."/>
            <person name="Yamada T."/>
            <person name="Mori H."/>
            <person name="Tajima N."/>
            <person name="Moriyama T."/>
            <person name="Ikeuchi M."/>
            <person name="Watanabe M."/>
            <person name="Wada H."/>
            <person name="Kobayashi K."/>
            <person name="Saito M."/>
            <person name="Masuda T."/>
            <person name="Sasaki-Sekimoto Y."/>
            <person name="Mashiguchi K."/>
            <person name="Awai K."/>
            <person name="Shimojima M."/>
            <person name="Masuda S."/>
            <person name="Iwai M."/>
            <person name="Nobusawa T."/>
            <person name="Narise T."/>
            <person name="Kondo S."/>
            <person name="Saito H."/>
            <person name="Sato R."/>
            <person name="Murakawa M."/>
            <person name="Ihara Y."/>
            <person name="Oshima-Yamada Y."/>
            <person name="Ohtaka K."/>
            <person name="Satoh M."/>
            <person name="Sonobe K."/>
            <person name="Ishii M."/>
            <person name="Ohtani R."/>
            <person name="Kanamori-Sato M."/>
            <person name="Honoki R."/>
            <person name="Miyazaki D."/>
            <person name="Mochizuki H."/>
            <person name="Umetsu J."/>
            <person name="Higashi K."/>
            <person name="Shibata D."/>
            <person name="Kamiya Y."/>
            <person name="Sato N."/>
            <person name="Nakamura Y."/>
            <person name="Tabata S."/>
            <person name="Ida S."/>
            <person name="Kurokawa K."/>
            <person name="Ohta H."/>
        </authorList>
    </citation>
    <scope>NUCLEOTIDE SEQUENCE [LARGE SCALE GENOMIC DNA]</scope>
    <source>
        <strain evidence="5 6">NIES-2285</strain>
    </source>
</reference>
<dbReference type="PANTHER" id="PTHR43514">
    <property type="entry name" value="ABC TRANSPORTER I FAMILY MEMBER 10"/>
    <property type="match status" value="1"/>
</dbReference>
<keyword evidence="6" id="KW-1185">Reference proteome</keyword>
<dbReference type="Pfam" id="PF00005">
    <property type="entry name" value="ABC_tran"/>
    <property type="match status" value="1"/>
</dbReference>
<dbReference type="SUPFAM" id="SSF52540">
    <property type="entry name" value="P-loop containing nucleoside triphosphate hydrolases"/>
    <property type="match status" value="1"/>
</dbReference>
<keyword evidence="1" id="KW-0813">Transport</keyword>
<accession>A0A1Y1HZD0</accession>
<keyword evidence="3" id="KW-0067">ATP-binding</keyword>
<dbReference type="SMART" id="SM00382">
    <property type="entry name" value="AAA"/>
    <property type="match status" value="1"/>
</dbReference>
<dbReference type="InterPro" id="IPR017871">
    <property type="entry name" value="ABC_transporter-like_CS"/>
</dbReference>
<dbReference type="InterPro" id="IPR015856">
    <property type="entry name" value="ABC_transpr_CbiO/EcfA_su"/>
</dbReference>
<evidence type="ECO:0000256" key="3">
    <source>
        <dbReference type="ARBA" id="ARBA00022840"/>
    </source>
</evidence>
<proteinExistence type="predicted"/>
<dbReference type="PROSITE" id="PS00211">
    <property type="entry name" value="ABC_TRANSPORTER_1"/>
    <property type="match status" value="1"/>
</dbReference>
<organism evidence="5 6">
    <name type="scientific">Klebsormidium nitens</name>
    <name type="common">Green alga</name>
    <name type="synonym">Ulothrix nitens</name>
    <dbReference type="NCBI Taxonomy" id="105231"/>
    <lineage>
        <taxon>Eukaryota</taxon>
        <taxon>Viridiplantae</taxon>
        <taxon>Streptophyta</taxon>
        <taxon>Klebsormidiophyceae</taxon>
        <taxon>Klebsormidiales</taxon>
        <taxon>Klebsormidiaceae</taxon>
        <taxon>Klebsormidium</taxon>
    </lineage>
</organism>
<evidence type="ECO:0000256" key="2">
    <source>
        <dbReference type="ARBA" id="ARBA00022741"/>
    </source>
</evidence>
<dbReference type="InterPro" id="IPR003439">
    <property type="entry name" value="ABC_transporter-like_ATP-bd"/>
</dbReference>
<dbReference type="OMA" id="TALWITH"/>
<dbReference type="GO" id="GO:0009941">
    <property type="term" value="C:chloroplast envelope"/>
    <property type="evidence" value="ECO:0000318"/>
    <property type="project" value="GO_Central"/>
</dbReference>
<evidence type="ECO:0000313" key="6">
    <source>
        <dbReference type="Proteomes" id="UP000054558"/>
    </source>
</evidence>